<dbReference type="RefSeq" id="WP_012243178.1">
    <property type="nucleotide sequence ID" value="NZ_JACAOE010000002.1"/>
</dbReference>
<dbReference type="GO" id="GO:0051082">
    <property type="term" value="F:unfolded protein binding"/>
    <property type="evidence" value="ECO:0007669"/>
    <property type="project" value="TreeGrafter"/>
</dbReference>
<proteinExistence type="inferred from homology"/>
<dbReference type="Pfam" id="PF00166">
    <property type="entry name" value="Cpn10"/>
    <property type="match status" value="1"/>
</dbReference>
<dbReference type="GO" id="GO:0005524">
    <property type="term" value="F:ATP binding"/>
    <property type="evidence" value="ECO:0007669"/>
    <property type="project" value="InterPro"/>
</dbReference>
<sequence length="86" mass="9579">MIKPLEDYVVLSVKKEEKTTASGIILATEDKDKPAMGKVISIGPKVENIKVNDEVIYQSYAGTKVKLKEVEYLLVQSKNILAIIEE</sequence>
<evidence type="ECO:0000256" key="3">
    <source>
        <dbReference type="RuleBase" id="RU000535"/>
    </source>
</evidence>
<dbReference type="GO" id="GO:0051087">
    <property type="term" value="F:protein-folding chaperone binding"/>
    <property type="evidence" value="ECO:0007669"/>
    <property type="project" value="TreeGrafter"/>
</dbReference>
<dbReference type="PANTHER" id="PTHR10772">
    <property type="entry name" value="10 KDA HEAT SHOCK PROTEIN"/>
    <property type="match status" value="1"/>
</dbReference>
<dbReference type="OMA" id="EDFLIMR"/>
<dbReference type="AlphaFoldDB" id="A0A553IG86"/>
<comment type="similarity">
    <text evidence="1 3">Belongs to the GroES chaperonin family.</text>
</comment>
<dbReference type="GO" id="GO:0046872">
    <property type="term" value="F:metal ion binding"/>
    <property type="evidence" value="ECO:0007669"/>
    <property type="project" value="TreeGrafter"/>
</dbReference>
<evidence type="ECO:0000256" key="1">
    <source>
        <dbReference type="ARBA" id="ARBA00006975"/>
    </source>
</evidence>
<dbReference type="GeneID" id="41339385"/>
<dbReference type="Gene3D" id="2.30.33.40">
    <property type="entry name" value="GroES chaperonin"/>
    <property type="match status" value="1"/>
</dbReference>
<dbReference type="CDD" id="cd00320">
    <property type="entry name" value="cpn10"/>
    <property type="match status" value="1"/>
</dbReference>
<dbReference type="PANTHER" id="PTHR10772:SF63">
    <property type="entry name" value="20 KDA CHAPERONIN, CHLOROPLASTIC"/>
    <property type="match status" value="1"/>
</dbReference>
<gene>
    <name evidence="4" type="ORF">FNV44_05800</name>
</gene>
<comment type="caution">
    <text evidence="4">The sequence shown here is derived from an EMBL/GenBank/DDBJ whole genome shotgun (WGS) entry which is preliminary data.</text>
</comment>
<comment type="function">
    <text evidence="3">Together with the chaperonin GroEL, plays an essential role in assisting protein folding. The GroEL-GroES system forms a nano-cage that allows encapsulation of the non-native substrate proteins and provides a physical environment optimized to promote and accelerate protein folding. GroES binds to the apical surface of the GroEL ring, thereby capping the opening of the GroEL channel.</text>
</comment>
<dbReference type="PRINTS" id="PR00297">
    <property type="entry name" value="CHAPERONIN10"/>
</dbReference>
<reference evidence="4 5" key="1">
    <citation type="submission" date="2019-07" db="EMBL/GenBank/DDBJ databases">
        <title>Genome sequence of Acholeplasma laidlawii strain with increased resistance to erythromycin.</title>
        <authorList>
            <person name="Medvedeva E.S."/>
            <person name="Baranova N.B."/>
            <person name="Siniagina M.N."/>
            <person name="Mouzykantov A."/>
            <person name="Chernova O.A."/>
            <person name="Chernov V.M."/>
        </authorList>
    </citation>
    <scope>NUCLEOTIDE SEQUENCE [LARGE SCALE GENOMIC DNA]</scope>
    <source>
        <strain evidence="4 5">PG8REry</strain>
    </source>
</reference>
<protein>
    <recommendedName>
        <fullName evidence="3">10 kDa chaperonin</fullName>
    </recommendedName>
</protein>
<dbReference type="Proteomes" id="UP000315938">
    <property type="component" value="Unassembled WGS sequence"/>
</dbReference>
<dbReference type="SMART" id="SM00883">
    <property type="entry name" value="Cpn10"/>
    <property type="match status" value="1"/>
</dbReference>
<evidence type="ECO:0000313" key="4">
    <source>
        <dbReference type="EMBL" id="TRX99218.1"/>
    </source>
</evidence>
<dbReference type="InterPro" id="IPR011032">
    <property type="entry name" value="GroES-like_sf"/>
</dbReference>
<comment type="subunit">
    <text evidence="3">Heptamer of 7 subunits arranged in a ring.</text>
</comment>
<name>A0A553IG86_ACHLA</name>
<organism evidence="4 5">
    <name type="scientific">Acholeplasma laidlawii</name>
    <dbReference type="NCBI Taxonomy" id="2148"/>
    <lineage>
        <taxon>Bacteria</taxon>
        <taxon>Bacillati</taxon>
        <taxon>Mycoplasmatota</taxon>
        <taxon>Mollicutes</taxon>
        <taxon>Acholeplasmatales</taxon>
        <taxon>Acholeplasmataceae</taxon>
        <taxon>Acholeplasma</taxon>
    </lineage>
</organism>
<dbReference type="InterPro" id="IPR020818">
    <property type="entry name" value="Chaperonin_GroES"/>
</dbReference>
<keyword evidence="2 3" id="KW-0143">Chaperone</keyword>
<dbReference type="EMBL" id="VKID01000002">
    <property type="protein sequence ID" value="TRX99218.1"/>
    <property type="molecule type" value="Genomic_DNA"/>
</dbReference>
<dbReference type="GO" id="GO:0044183">
    <property type="term" value="F:protein folding chaperone"/>
    <property type="evidence" value="ECO:0007669"/>
    <property type="project" value="InterPro"/>
</dbReference>
<dbReference type="FunFam" id="2.30.33.40:FF:000001">
    <property type="entry name" value="10 kDa chaperonin"/>
    <property type="match status" value="1"/>
</dbReference>
<accession>A0A553IG86</accession>
<evidence type="ECO:0000256" key="2">
    <source>
        <dbReference type="ARBA" id="ARBA00023186"/>
    </source>
</evidence>
<dbReference type="InterPro" id="IPR037124">
    <property type="entry name" value="Chaperonin_GroES_sf"/>
</dbReference>
<evidence type="ECO:0000313" key="5">
    <source>
        <dbReference type="Proteomes" id="UP000315938"/>
    </source>
</evidence>
<dbReference type="SUPFAM" id="SSF50129">
    <property type="entry name" value="GroES-like"/>
    <property type="match status" value="1"/>
</dbReference>